<dbReference type="STRING" id="268505.A0A2A9P8Z2"/>
<sequence>MATHIAIEAIKPSQWFQTFFLATAVAIVAVHLLPRHFQQRLLQYGARGSDPVRRHGGTSLTSLLLDAHVPHAWFWHFYLVSVCWSAVWAWQYLTRGALMGALARAQNAPSTELGRVYLAWAMLAAQGCRRLFECFFVLRPGSSPMAWTHWLLGLVYYTLVNLIVWIHNSGAILASWTSPEPVVLLTPRGLLALPVFLAASLGQNHCHHHLANLPKYTLPCEGLFRRLICPHYTCECVIYLAIAFVSAPPGSLFNPSLLCVLAMVLANLGATARDTERWYEQKFGRDKVAGRWKMIPFIY</sequence>
<comment type="pathway">
    <text evidence="5">Protein modification; protein glycosylation.</text>
</comment>
<reference evidence="7 8" key="2">
    <citation type="journal article" date="2017" name="Sci. Rep.">
        <title>Ant-infecting Ophiocordyceps genomes reveal a high diversity of potential behavioral manipulation genes and a possible major role for enterotoxins.</title>
        <authorList>
            <person name="de Bekker C."/>
            <person name="Ohm R.A."/>
            <person name="Evans H.C."/>
            <person name="Brachmann A."/>
            <person name="Hughes D.P."/>
        </authorList>
    </citation>
    <scope>NUCLEOTIDE SEQUENCE [LARGE SCALE GENOMIC DNA]</scope>
    <source>
        <strain evidence="7 8">SC16a</strain>
    </source>
</reference>
<reference evidence="7 8" key="1">
    <citation type="journal article" date="2015" name="BMC Genomics">
        <title>Gene expression during zombie ant biting behavior reflects the complexity underlying fungal parasitic behavioral manipulation.</title>
        <authorList>
            <person name="de Bekker C."/>
            <person name="Ohm R.A."/>
            <person name="Loreto R.G."/>
            <person name="Sebastian A."/>
            <person name="Albert I."/>
            <person name="Merrow M."/>
            <person name="Brachmann A."/>
            <person name="Hughes D.P."/>
        </authorList>
    </citation>
    <scope>NUCLEOTIDE SEQUENCE [LARGE SCALE GENOMIC DNA]</scope>
    <source>
        <strain evidence="7 8">SC16a</strain>
    </source>
</reference>
<feature type="domain" description="3-oxo-5-alpha-steroid 4-dehydrogenase C-terminal" evidence="6">
    <location>
        <begin position="165"/>
        <end position="299"/>
    </location>
</feature>
<protein>
    <recommendedName>
        <fullName evidence="5">Polyprenal reductase</fullName>
        <ecNumber evidence="5">1.3.1.94</ecNumber>
    </recommendedName>
</protein>
<dbReference type="UniPathway" id="UPA00378"/>
<dbReference type="GO" id="GO:0006488">
    <property type="term" value="P:dolichol-linked oligosaccharide biosynthetic process"/>
    <property type="evidence" value="ECO:0007669"/>
    <property type="project" value="UniProtKB-UniRule"/>
</dbReference>
<dbReference type="GO" id="GO:0016095">
    <property type="term" value="P:polyprenol catabolic process"/>
    <property type="evidence" value="ECO:0007669"/>
    <property type="project" value="UniProtKB-UniRule"/>
</dbReference>
<feature type="transmembrane region" description="Helical" evidence="5">
    <location>
        <begin position="73"/>
        <end position="93"/>
    </location>
</feature>
<organism evidence="7 8">
    <name type="scientific">Ophiocordyceps unilateralis</name>
    <name type="common">Zombie-ant fungus</name>
    <name type="synonym">Torrubia unilateralis</name>
    <dbReference type="NCBI Taxonomy" id="268505"/>
    <lineage>
        <taxon>Eukaryota</taxon>
        <taxon>Fungi</taxon>
        <taxon>Dikarya</taxon>
        <taxon>Ascomycota</taxon>
        <taxon>Pezizomycotina</taxon>
        <taxon>Sordariomycetes</taxon>
        <taxon>Hypocreomycetidae</taxon>
        <taxon>Hypocreales</taxon>
        <taxon>Ophiocordycipitaceae</taxon>
        <taxon>Ophiocordyceps</taxon>
    </lineage>
</organism>
<evidence type="ECO:0000256" key="3">
    <source>
        <dbReference type="ARBA" id="ARBA00022989"/>
    </source>
</evidence>
<keyword evidence="3 5" id="KW-1133">Transmembrane helix</keyword>
<keyword evidence="5" id="KW-0560">Oxidoreductase</keyword>
<evidence type="ECO:0000256" key="4">
    <source>
        <dbReference type="ARBA" id="ARBA00023136"/>
    </source>
</evidence>
<dbReference type="AlphaFoldDB" id="A0A2A9P8Z2"/>
<dbReference type="Proteomes" id="UP000037136">
    <property type="component" value="Unassembled WGS sequence"/>
</dbReference>
<name>A0A2A9P8Z2_OPHUN</name>
<evidence type="ECO:0000256" key="2">
    <source>
        <dbReference type="ARBA" id="ARBA00022692"/>
    </source>
</evidence>
<keyword evidence="2 5" id="KW-0812">Transmembrane</keyword>
<dbReference type="InterPro" id="IPR001104">
    <property type="entry name" value="3-oxo-5_a-steroid_4-DH_C"/>
</dbReference>
<dbReference type="GO" id="GO:0005789">
    <property type="term" value="C:endoplasmic reticulum membrane"/>
    <property type="evidence" value="ECO:0007669"/>
    <property type="project" value="UniProtKB-SubCell"/>
</dbReference>
<evidence type="ECO:0000256" key="5">
    <source>
        <dbReference type="RuleBase" id="RU367081"/>
    </source>
</evidence>
<comment type="subcellular location">
    <subcellularLocation>
        <location evidence="1">Endomembrane system</location>
        <topology evidence="1">Multi-pass membrane protein</topology>
    </subcellularLocation>
    <subcellularLocation>
        <location evidence="5">Endoplasmic reticulum membrane</location>
    </subcellularLocation>
</comment>
<comment type="similarity">
    <text evidence="5">Belongs to the steroid 5-alpha reductase family. Polyprenal reductase subfamily.</text>
</comment>
<dbReference type="PROSITE" id="PS50244">
    <property type="entry name" value="S5A_REDUCTASE"/>
    <property type="match status" value="1"/>
</dbReference>
<keyword evidence="5" id="KW-0256">Endoplasmic reticulum</keyword>
<comment type="caution">
    <text evidence="7">The sequence shown here is derived from an EMBL/GenBank/DDBJ whole genome shotgun (WGS) entry which is preliminary data.</text>
</comment>
<comment type="caution">
    <text evidence="5">Lacks conserved residue(s) required for the propagation of feature annotation.</text>
</comment>
<comment type="catalytic activity">
    <reaction evidence="5">
        <text>a di-trans,poly-cis-dolichal + NADP(+) = a di-trans,poly-cis-polyprenal + NADPH + H(+)</text>
        <dbReference type="Rhea" id="RHEA:80727"/>
        <dbReference type="Rhea" id="RHEA-COMP:19536"/>
        <dbReference type="Rhea" id="RHEA-COMP:19537"/>
        <dbReference type="ChEBI" id="CHEBI:15378"/>
        <dbReference type="ChEBI" id="CHEBI:57783"/>
        <dbReference type="ChEBI" id="CHEBI:58349"/>
        <dbReference type="ChEBI" id="CHEBI:231623"/>
        <dbReference type="ChEBI" id="CHEBI:231637"/>
        <dbReference type="EC" id="1.3.1.94"/>
    </reaction>
    <physiologicalReaction direction="right-to-left" evidence="5">
        <dbReference type="Rhea" id="RHEA:80729"/>
    </physiologicalReaction>
</comment>
<feature type="transmembrane region" description="Helical" evidence="5">
    <location>
        <begin position="150"/>
        <end position="176"/>
    </location>
</feature>
<dbReference type="Pfam" id="PF02544">
    <property type="entry name" value="Steroid_dh"/>
    <property type="match status" value="1"/>
</dbReference>
<dbReference type="GO" id="GO:0003865">
    <property type="term" value="F:3-oxo-5-alpha-steroid 4-dehydrogenase activity"/>
    <property type="evidence" value="ECO:0007669"/>
    <property type="project" value="TreeGrafter"/>
</dbReference>
<dbReference type="PANTHER" id="PTHR14624:SF0">
    <property type="entry name" value="POLYPRENOL REDUCTASE"/>
    <property type="match status" value="1"/>
</dbReference>
<evidence type="ECO:0000259" key="6">
    <source>
        <dbReference type="Pfam" id="PF02544"/>
    </source>
</evidence>
<comment type="function">
    <text evidence="5">Plays a key role in early steps of protein N-linked glycosylation by being involved in the conversion of polyprenol into dolichol. Acts as a polyprenal reductase that mediates the reduction of polyprenal into dolichal in a NADP-dependent mechanism. Dolichols are required for the synthesis of dolichol-linked monosaccharides and the oligosaccharide precursor used for N-glycosylation.</text>
</comment>
<evidence type="ECO:0000313" key="8">
    <source>
        <dbReference type="Proteomes" id="UP000037136"/>
    </source>
</evidence>
<dbReference type="GO" id="GO:0102389">
    <property type="term" value="F:polyprenol reductase activity"/>
    <property type="evidence" value="ECO:0007669"/>
    <property type="project" value="UniProtKB-UniRule"/>
</dbReference>
<dbReference type="OrthoDB" id="541710at2759"/>
<evidence type="ECO:0000313" key="7">
    <source>
        <dbReference type="EMBL" id="PFH57471.1"/>
    </source>
</evidence>
<accession>A0A2A9P8Z2</accession>
<keyword evidence="8" id="KW-1185">Reference proteome</keyword>
<proteinExistence type="inferred from homology"/>
<dbReference type="EC" id="1.3.1.94" evidence="5"/>
<gene>
    <name evidence="7" type="ORF">XA68_15019</name>
</gene>
<dbReference type="PANTHER" id="PTHR14624">
    <property type="entry name" value="DFG10 PROTEIN"/>
    <property type="match status" value="1"/>
</dbReference>
<keyword evidence="4 5" id="KW-0472">Membrane</keyword>
<feature type="transmembrane region" description="Helical" evidence="5">
    <location>
        <begin position="15"/>
        <end position="33"/>
    </location>
</feature>
<dbReference type="GO" id="GO:0160198">
    <property type="term" value="F:polyprenal reductase activity"/>
    <property type="evidence" value="ECO:0007669"/>
    <property type="project" value="UniProtKB-EC"/>
</dbReference>
<dbReference type="EMBL" id="LAZP02000404">
    <property type="protein sequence ID" value="PFH57471.1"/>
    <property type="molecule type" value="Genomic_DNA"/>
</dbReference>
<keyword evidence="5" id="KW-0521">NADP</keyword>
<evidence type="ECO:0000256" key="1">
    <source>
        <dbReference type="ARBA" id="ARBA00004127"/>
    </source>
</evidence>
<dbReference type="InterPro" id="IPR039698">
    <property type="entry name" value="Dfg10/SRD5A3"/>
</dbReference>